<dbReference type="InterPro" id="IPR050346">
    <property type="entry name" value="FMO-like"/>
</dbReference>
<evidence type="ECO:0000313" key="5">
    <source>
        <dbReference type="Proteomes" id="UP000622797"/>
    </source>
</evidence>
<reference evidence="4" key="2">
    <citation type="submission" date="2020-05" db="EMBL/GenBank/DDBJ databases">
        <authorList>
            <person name="Kim H.-S."/>
            <person name="Proctor R.H."/>
            <person name="Brown D.W."/>
        </authorList>
    </citation>
    <scope>NUCLEOTIDE SEQUENCE</scope>
    <source>
        <strain evidence="4">NRRL 20472</strain>
    </source>
</reference>
<keyword evidence="3" id="KW-0560">Oxidoreductase</keyword>
<dbReference type="Proteomes" id="UP000622797">
    <property type="component" value="Unassembled WGS sequence"/>
</dbReference>
<proteinExistence type="predicted"/>
<keyword evidence="1" id="KW-0285">Flavoprotein</keyword>
<dbReference type="SUPFAM" id="SSF51905">
    <property type="entry name" value="FAD/NAD(P)-binding domain"/>
    <property type="match status" value="1"/>
</dbReference>
<reference evidence="4" key="1">
    <citation type="journal article" date="2020" name="BMC Genomics">
        <title>Correction to: Identification and distribution of gene clusters required for synthesis of sphingolipid metabolism inhibitors in diverse species of the filamentous fungus Fusarium.</title>
        <authorList>
            <person name="Kim H.S."/>
            <person name="Lohmar J.M."/>
            <person name="Busman M."/>
            <person name="Brown D.W."/>
            <person name="Naumann T.A."/>
            <person name="Divon H.H."/>
            <person name="Lysoe E."/>
            <person name="Uhlig S."/>
            <person name="Proctor R.H."/>
        </authorList>
    </citation>
    <scope>NUCLEOTIDE SEQUENCE</scope>
    <source>
        <strain evidence="4">NRRL 20472</strain>
    </source>
</reference>
<dbReference type="InterPro" id="IPR036188">
    <property type="entry name" value="FAD/NAD-bd_sf"/>
</dbReference>
<dbReference type="OrthoDB" id="66881at2759"/>
<dbReference type="Gene3D" id="3.50.50.60">
    <property type="entry name" value="FAD/NAD(P)-binding domain"/>
    <property type="match status" value="1"/>
</dbReference>
<evidence type="ECO:0000256" key="3">
    <source>
        <dbReference type="ARBA" id="ARBA00023002"/>
    </source>
</evidence>
<feature type="non-terminal residue" evidence="4">
    <location>
        <position position="1"/>
    </location>
</feature>
<evidence type="ECO:0008006" key="6">
    <source>
        <dbReference type="Google" id="ProtNLM"/>
    </source>
</evidence>
<accession>A0A8H4WNK8</accession>
<dbReference type="AlphaFoldDB" id="A0A8H4WNK8"/>
<comment type="caution">
    <text evidence="4">The sequence shown here is derived from an EMBL/GenBank/DDBJ whole genome shotgun (WGS) entry which is preliminary data.</text>
</comment>
<organism evidence="4 5">
    <name type="scientific">Fusarium sarcochroum</name>
    <dbReference type="NCBI Taxonomy" id="1208366"/>
    <lineage>
        <taxon>Eukaryota</taxon>
        <taxon>Fungi</taxon>
        <taxon>Dikarya</taxon>
        <taxon>Ascomycota</taxon>
        <taxon>Pezizomycotina</taxon>
        <taxon>Sordariomycetes</taxon>
        <taxon>Hypocreomycetidae</taxon>
        <taxon>Hypocreales</taxon>
        <taxon>Nectriaceae</taxon>
        <taxon>Fusarium</taxon>
        <taxon>Fusarium lateritium species complex</taxon>
    </lineage>
</organism>
<sequence>MGDFEIKSVAVVGAGAAGAATAAALKAENYFDRIRVFERRETPGGTWIYDAEPHVAPVQPGSLPADIDKPLSIPNTLPTTAPPNDQERYAHTPIYQNLTTNVPDIAMSFSDSPFSYEPFVPHYVPWQYIENYFSIHKTDEFLFLNTTVE</sequence>
<dbReference type="PANTHER" id="PTHR23023">
    <property type="entry name" value="DIMETHYLANILINE MONOOXYGENASE"/>
    <property type="match status" value="1"/>
</dbReference>
<gene>
    <name evidence="4" type="ORF">FSARC_14624</name>
</gene>
<evidence type="ECO:0000256" key="2">
    <source>
        <dbReference type="ARBA" id="ARBA00022827"/>
    </source>
</evidence>
<dbReference type="EMBL" id="JABEXW010001318">
    <property type="protein sequence ID" value="KAF4944612.1"/>
    <property type="molecule type" value="Genomic_DNA"/>
</dbReference>
<dbReference type="GO" id="GO:0016491">
    <property type="term" value="F:oxidoreductase activity"/>
    <property type="evidence" value="ECO:0007669"/>
    <property type="project" value="UniProtKB-KW"/>
</dbReference>
<keyword evidence="2" id="KW-0274">FAD</keyword>
<evidence type="ECO:0000256" key="1">
    <source>
        <dbReference type="ARBA" id="ARBA00022630"/>
    </source>
</evidence>
<protein>
    <recommendedName>
        <fullName evidence="6">Flavin-containing monooxygenase</fullName>
    </recommendedName>
</protein>
<keyword evidence="5" id="KW-1185">Reference proteome</keyword>
<dbReference type="Pfam" id="PF13450">
    <property type="entry name" value="NAD_binding_8"/>
    <property type="match status" value="1"/>
</dbReference>
<name>A0A8H4WNK8_9HYPO</name>
<evidence type="ECO:0000313" key="4">
    <source>
        <dbReference type="EMBL" id="KAF4944612.1"/>
    </source>
</evidence>
<dbReference type="PRINTS" id="PR00419">
    <property type="entry name" value="ADXRDTASE"/>
</dbReference>